<feature type="region of interest" description="Disordered" evidence="1">
    <location>
        <begin position="130"/>
        <end position="151"/>
    </location>
</feature>
<evidence type="ECO:0000256" key="1">
    <source>
        <dbReference type="SAM" id="MobiDB-lite"/>
    </source>
</evidence>
<dbReference type="AlphaFoldDB" id="A0A9P7YZX0"/>
<keyword evidence="2" id="KW-0732">Signal</keyword>
<name>A0A9P7YZX0_9HELO</name>
<reference evidence="3" key="1">
    <citation type="journal article" date="2021" name="IMA Fungus">
        <title>Genomic characterization of three marine fungi, including Emericellopsis atlantica sp. nov. with signatures of a generalist lifestyle and marine biomass degradation.</title>
        <authorList>
            <person name="Hagestad O.C."/>
            <person name="Hou L."/>
            <person name="Andersen J.H."/>
            <person name="Hansen E.H."/>
            <person name="Altermark B."/>
            <person name="Li C."/>
            <person name="Kuhnert E."/>
            <person name="Cox R.J."/>
            <person name="Crous P.W."/>
            <person name="Spatafora J.W."/>
            <person name="Lail K."/>
            <person name="Amirebrahimi M."/>
            <person name="Lipzen A."/>
            <person name="Pangilinan J."/>
            <person name="Andreopoulos W."/>
            <person name="Hayes R.D."/>
            <person name="Ng V."/>
            <person name="Grigoriev I.V."/>
            <person name="Jackson S.A."/>
            <person name="Sutton T.D.S."/>
            <person name="Dobson A.D.W."/>
            <person name="Rama T."/>
        </authorList>
    </citation>
    <scope>NUCLEOTIDE SEQUENCE</scope>
    <source>
        <strain evidence="3">TRa3180A</strain>
    </source>
</reference>
<dbReference type="Proteomes" id="UP000887226">
    <property type="component" value="Unassembled WGS sequence"/>
</dbReference>
<evidence type="ECO:0000313" key="3">
    <source>
        <dbReference type="EMBL" id="KAG9242800.1"/>
    </source>
</evidence>
<protein>
    <submittedName>
        <fullName evidence="3">Uncharacterized protein</fullName>
    </submittedName>
</protein>
<proteinExistence type="predicted"/>
<feature type="chain" id="PRO_5040354556" evidence="2">
    <location>
        <begin position="24"/>
        <end position="151"/>
    </location>
</feature>
<accession>A0A9P7YZX0</accession>
<keyword evidence="4" id="KW-1185">Reference proteome</keyword>
<dbReference type="EMBL" id="MU254035">
    <property type="protein sequence ID" value="KAG9242800.1"/>
    <property type="molecule type" value="Genomic_DNA"/>
</dbReference>
<organism evidence="3 4">
    <name type="scientific">Calycina marina</name>
    <dbReference type="NCBI Taxonomy" id="1763456"/>
    <lineage>
        <taxon>Eukaryota</taxon>
        <taxon>Fungi</taxon>
        <taxon>Dikarya</taxon>
        <taxon>Ascomycota</taxon>
        <taxon>Pezizomycotina</taxon>
        <taxon>Leotiomycetes</taxon>
        <taxon>Helotiales</taxon>
        <taxon>Pezizellaceae</taxon>
        <taxon>Calycina</taxon>
    </lineage>
</organism>
<evidence type="ECO:0000256" key="2">
    <source>
        <dbReference type="SAM" id="SignalP"/>
    </source>
</evidence>
<comment type="caution">
    <text evidence="3">The sequence shown here is derived from an EMBL/GenBank/DDBJ whole genome shotgun (WGS) entry which is preliminary data.</text>
</comment>
<sequence length="151" mass="17108">MLCVLRPSLTCLHMLCLDLWATGDRYLNSWEAHQSPNKCISSPIHQQHMQTRDSKPVTSSFQITSLMTLVSSSESELSFCRDLKHHPKQPHTFITKIPMLKTRHNNPVQMITQQSIHPYVLTILRGTQSAPPSVHDGKTQWAPEIAAQQTA</sequence>
<gene>
    <name evidence="3" type="ORF">BJ878DRAFT_150031</name>
</gene>
<evidence type="ECO:0000313" key="4">
    <source>
        <dbReference type="Proteomes" id="UP000887226"/>
    </source>
</evidence>
<feature type="signal peptide" evidence="2">
    <location>
        <begin position="1"/>
        <end position="23"/>
    </location>
</feature>